<evidence type="ECO:0000256" key="5">
    <source>
        <dbReference type="ARBA" id="ARBA00022846"/>
    </source>
</evidence>
<proteinExistence type="inferred from homology"/>
<dbReference type="GO" id="GO:0005929">
    <property type="term" value="C:cilium"/>
    <property type="evidence" value="ECO:0007669"/>
    <property type="project" value="TreeGrafter"/>
</dbReference>
<dbReference type="AlphaFoldDB" id="A0AAD7U5P7"/>
<keyword evidence="14" id="KW-1185">Reference proteome</keyword>
<keyword evidence="2" id="KW-0963">Cytoplasm</keyword>
<keyword evidence="8" id="KW-0206">Cytoskeleton</keyword>
<organism evidence="13 14">
    <name type="scientific">Chrysophaeum taylorii</name>
    <dbReference type="NCBI Taxonomy" id="2483200"/>
    <lineage>
        <taxon>Eukaryota</taxon>
        <taxon>Sar</taxon>
        <taxon>Stramenopiles</taxon>
        <taxon>Ochrophyta</taxon>
        <taxon>Pelagophyceae</taxon>
        <taxon>Pelagomonadales</taxon>
        <taxon>Pelagomonadaceae</taxon>
        <taxon>Chrysophaeum</taxon>
    </lineage>
</organism>
<dbReference type="SMART" id="SM00365">
    <property type="entry name" value="LRR_SD22"/>
    <property type="match status" value="4"/>
</dbReference>
<evidence type="ECO:0000256" key="3">
    <source>
        <dbReference type="ARBA" id="ARBA00022614"/>
    </source>
</evidence>
<comment type="caution">
    <text evidence="13">The sequence shown here is derived from an EMBL/GenBank/DDBJ whole genome shotgun (WGS) entry which is preliminary data.</text>
</comment>
<dbReference type="Pfam" id="PF14580">
    <property type="entry name" value="LRR_9"/>
    <property type="match status" value="1"/>
</dbReference>
<comment type="subcellular location">
    <subcellularLocation>
        <location evidence="1">Cytoplasm</location>
        <location evidence="1">Cytoskeleton</location>
        <location evidence="1">Flagellum axoneme</location>
    </subcellularLocation>
</comment>
<evidence type="ECO:0000256" key="7">
    <source>
        <dbReference type="ARBA" id="ARBA00023069"/>
    </source>
</evidence>
<protein>
    <recommendedName>
        <fullName evidence="11">Dynein regulatory complex subunit 3</fullName>
    </recommendedName>
</protein>
<keyword evidence="3" id="KW-0433">Leucine-rich repeat</keyword>
<dbReference type="Proteomes" id="UP001230188">
    <property type="component" value="Unassembled WGS sequence"/>
</dbReference>
<keyword evidence="5" id="KW-0282">Flagellum</keyword>
<evidence type="ECO:0000256" key="8">
    <source>
        <dbReference type="ARBA" id="ARBA00023212"/>
    </source>
</evidence>
<keyword evidence="7" id="KW-0969">Cilium</keyword>
<evidence type="ECO:0000256" key="2">
    <source>
        <dbReference type="ARBA" id="ARBA00022490"/>
    </source>
</evidence>
<evidence type="ECO:0000256" key="6">
    <source>
        <dbReference type="ARBA" id="ARBA00023054"/>
    </source>
</evidence>
<dbReference type="InterPro" id="IPR032675">
    <property type="entry name" value="LRR_dom_sf"/>
</dbReference>
<dbReference type="InterPro" id="IPR001611">
    <property type="entry name" value="Leu-rich_rpt"/>
</dbReference>
<evidence type="ECO:0000256" key="10">
    <source>
        <dbReference type="ARBA" id="ARBA00038378"/>
    </source>
</evidence>
<dbReference type="PANTHER" id="PTHR45973:SF12">
    <property type="entry name" value="DYNEIN REGULATORY COMPLEX SUBUNIT 3"/>
    <property type="match status" value="1"/>
</dbReference>
<reference evidence="13" key="1">
    <citation type="submission" date="2023-01" db="EMBL/GenBank/DDBJ databases">
        <title>Metagenome sequencing of chrysophaentin producing Chrysophaeum taylorii.</title>
        <authorList>
            <person name="Davison J."/>
            <person name="Bewley C."/>
        </authorList>
    </citation>
    <scope>NUCLEOTIDE SEQUENCE</scope>
    <source>
        <strain evidence="13">NIES-1699</strain>
    </source>
</reference>
<name>A0AAD7U5P7_9STRA</name>
<dbReference type="SUPFAM" id="SSF52075">
    <property type="entry name" value="Outer arm dynein light chain 1"/>
    <property type="match status" value="1"/>
</dbReference>
<evidence type="ECO:0000256" key="11">
    <source>
        <dbReference type="ARBA" id="ARBA00040950"/>
    </source>
</evidence>
<comment type="similarity">
    <text evidence="10">Belongs to the DRC3 family.</text>
</comment>
<keyword evidence="4" id="KW-0677">Repeat</keyword>
<accession>A0AAD7U5P7</accession>
<evidence type="ECO:0000256" key="1">
    <source>
        <dbReference type="ARBA" id="ARBA00004611"/>
    </source>
</evidence>
<evidence type="ECO:0000256" key="9">
    <source>
        <dbReference type="ARBA" id="ARBA00023273"/>
    </source>
</evidence>
<evidence type="ECO:0000256" key="4">
    <source>
        <dbReference type="ARBA" id="ARBA00022737"/>
    </source>
</evidence>
<feature type="coiled-coil region" evidence="12">
    <location>
        <begin position="368"/>
        <end position="424"/>
    </location>
</feature>
<dbReference type="EMBL" id="JAQMWT010000651">
    <property type="protein sequence ID" value="KAJ8598776.1"/>
    <property type="molecule type" value="Genomic_DNA"/>
</dbReference>
<evidence type="ECO:0000313" key="13">
    <source>
        <dbReference type="EMBL" id="KAJ8598776.1"/>
    </source>
</evidence>
<evidence type="ECO:0000256" key="12">
    <source>
        <dbReference type="SAM" id="Coils"/>
    </source>
</evidence>
<dbReference type="PANTHER" id="PTHR45973">
    <property type="entry name" value="PROTEIN PHOSPHATASE 1 REGULATORY SUBUNIT SDS22-RELATED"/>
    <property type="match status" value="1"/>
</dbReference>
<dbReference type="Gene3D" id="3.80.10.10">
    <property type="entry name" value="Ribonuclease Inhibitor"/>
    <property type="match status" value="1"/>
</dbReference>
<keyword evidence="9" id="KW-0966">Cell projection</keyword>
<keyword evidence="6 12" id="KW-0175">Coiled coil</keyword>
<gene>
    <name evidence="13" type="ORF">CTAYLR_009873</name>
</gene>
<dbReference type="InterPro" id="IPR050576">
    <property type="entry name" value="Cilia_flagella_integrity"/>
</dbReference>
<dbReference type="PROSITE" id="PS51450">
    <property type="entry name" value="LRR"/>
    <property type="match status" value="3"/>
</dbReference>
<evidence type="ECO:0000313" key="14">
    <source>
        <dbReference type="Proteomes" id="UP001230188"/>
    </source>
</evidence>
<sequence length="532" mass="60775">MSIDNDEIQVIDDELIFAALRESDGTPGAKEASGGVDLGQANLADMVLDAPELRLSFKNILKLDNLQGFHALMKLCLDNNVIEEIRNLDHLIHLRWLDLSFNNISKITGLEKLIQLTDLSLFNNQISEVDGLESCKELQCLSLGNNNITALTESINKLRCFKKLQLLNLEGNPVSKESEYRMYVLAYLKYLTYLDYSMVMKSESDAAKEQYHTELLDVEDKEAFEEEKLARELAAANHTAELRAANLVFVETIFEDMFADDAENAKLRHLPGITEIYNAFQSEVESASDTFMQTGLAKHKQKQDEVKTFEETLLAGRVKGTEESIAKIEDFCRKKKHTLRDLSVRQNIEASDLDPLRASLDELYNSCMDIEMKQIEQFENLANQFENKYLEFKQACLEGQQGYFRQLEEHENNYTRDLMQLVNELLDKAAKDELTAELNDEAALLLADRDTCMNTVTGSHDIHVGRLFKVEDEAKNNEEVNCKSKIKTYRNEEHTRNRNRVLELTTFKESVLVELAELITREADVDVDGDPE</sequence>